<dbReference type="EMBL" id="MHLC01000030">
    <property type="protein sequence ID" value="OGZ00635.1"/>
    <property type="molecule type" value="Genomic_DNA"/>
</dbReference>
<evidence type="ECO:0000259" key="11">
    <source>
        <dbReference type="Pfam" id="PF00266"/>
    </source>
</evidence>
<dbReference type="InterPro" id="IPR016454">
    <property type="entry name" value="Cysteine_dSase"/>
</dbReference>
<dbReference type="PANTHER" id="PTHR11601:SF34">
    <property type="entry name" value="CYSTEINE DESULFURASE"/>
    <property type="match status" value="1"/>
</dbReference>
<dbReference type="GO" id="GO:0031071">
    <property type="term" value="F:cysteine desulfurase activity"/>
    <property type="evidence" value="ECO:0007669"/>
    <property type="project" value="UniProtKB-EC"/>
</dbReference>
<dbReference type="PANTHER" id="PTHR11601">
    <property type="entry name" value="CYSTEINE DESULFURYLASE FAMILY MEMBER"/>
    <property type="match status" value="1"/>
</dbReference>
<gene>
    <name evidence="12" type="ORF">A3A43_03195</name>
</gene>
<evidence type="ECO:0000256" key="9">
    <source>
        <dbReference type="ARBA" id="ARBA00050776"/>
    </source>
</evidence>
<dbReference type="SUPFAM" id="SSF53383">
    <property type="entry name" value="PLP-dependent transferases"/>
    <property type="match status" value="1"/>
</dbReference>
<keyword evidence="7" id="KW-0408">Iron</keyword>
<dbReference type="Gene3D" id="1.10.260.50">
    <property type="match status" value="1"/>
</dbReference>
<dbReference type="PROSITE" id="PS00595">
    <property type="entry name" value="AA_TRANSFER_CLASS_5"/>
    <property type="match status" value="1"/>
</dbReference>
<protein>
    <recommendedName>
        <fullName evidence="3">cysteine desulfurase</fullName>
        <ecNumber evidence="3">2.8.1.7</ecNumber>
    </recommendedName>
</protein>
<dbReference type="PIRSF" id="PIRSF005572">
    <property type="entry name" value="NifS"/>
    <property type="match status" value="1"/>
</dbReference>
<proteinExistence type="inferred from homology"/>
<keyword evidence="6" id="KW-0663">Pyridoxal phosphate</keyword>
<dbReference type="AlphaFoldDB" id="A0A1G2CGW7"/>
<comment type="caution">
    <text evidence="12">The sequence shown here is derived from an EMBL/GenBank/DDBJ whole genome shotgun (WGS) entry which is preliminary data.</text>
</comment>
<evidence type="ECO:0000256" key="8">
    <source>
        <dbReference type="ARBA" id="ARBA00023014"/>
    </source>
</evidence>
<evidence type="ECO:0000313" key="13">
    <source>
        <dbReference type="Proteomes" id="UP000178495"/>
    </source>
</evidence>
<evidence type="ECO:0000256" key="7">
    <source>
        <dbReference type="ARBA" id="ARBA00023004"/>
    </source>
</evidence>
<dbReference type="Pfam" id="PF00266">
    <property type="entry name" value="Aminotran_5"/>
    <property type="match status" value="1"/>
</dbReference>
<dbReference type="InterPro" id="IPR020578">
    <property type="entry name" value="Aminotrans_V_PyrdxlP_BS"/>
</dbReference>
<dbReference type="Gene3D" id="3.40.640.10">
    <property type="entry name" value="Type I PLP-dependent aspartate aminotransferase-like (Major domain)"/>
    <property type="match status" value="1"/>
</dbReference>
<evidence type="ECO:0000256" key="5">
    <source>
        <dbReference type="ARBA" id="ARBA00022723"/>
    </source>
</evidence>
<evidence type="ECO:0000256" key="6">
    <source>
        <dbReference type="ARBA" id="ARBA00022898"/>
    </source>
</evidence>
<comment type="similarity">
    <text evidence="2">Belongs to the class-V pyridoxal-phosphate-dependent aminotransferase family. NifS/IscS subfamily.</text>
</comment>
<organism evidence="12 13">
    <name type="scientific">Candidatus Liptonbacteria bacterium RIFCSPLOWO2_01_FULL_56_20</name>
    <dbReference type="NCBI Taxonomy" id="1798652"/>
    <lineage>
        <taxon>Bacteria</taxon>
        <taxon>Candidatus Liptoniibacteriota</taxon>
    </lineage>
</organism>
<evidence type="ECO:0000256" key="10">
    <source>
        <dbReference type="RuleBase" id="RU004504"/>
    </source>
</evidence>
<dbReference type="GO" id="GO:0046872">
    <property type="term" value="F:metal ion binding"/>
    <property type="evidence" value="ECO:0007669"/>
    <property type="project" value="UniProtKB-KW"/>
</dbReference>
<dbReference type="STRING" id="1798652.A3A43_03195"/>
<keyword evidence="8" id="KW-0411">Iron-sulfur</keyword>
<dbReference type="InterPro" id="IPR015422">
    <property type="entry name" value="PyrdxlP-dep_Trfase_small"/>
</dbReference>
<keyword evidence="4" id="KW-0808">Transferase</keyword>
<dbReference type="InterPro" id="IPR000192">
    <property type="entry name" value="Aminotrans_V_dom"/>
</dbReference>
<evidence type="ECO:0000256" key="1">
    <source>
        <dbReference type="ARBA" id="ARBA00001933"/>
    </source>
</evidence>
<evidence type="ECO:0000256" key="2">
    <source>
        <dbReference type="ARBA" id="ARBA00006490"/>
    </source>
</evidence>
<dbReference type="InterPro" id="IPR015424">
    <property type="entry name" value="PyrdxlP-dep_Trfase"/>
</dbReference>
<dbReference type="Gene3D" id="3.90.1150.10">
    <property type="entry name" value="Aspartate Aminotransferase, domain 1"/>
    <property type="match status" value="1"/>
</dbReference>
<accession>A0A1G2CGW7</accession>
<feature type="domain" description="Aminotransferase class V" evidence="11">
    <location>
        <begin position="6"/>
        <end position="390"/>
    </location>
</feature>
<dbReference type="InterPro" id="IPR015421">
    <property type="entry name" value="PyrdxlP-dep_Trfase_major"/>
</dbReference>
<sequence length="407" mass="44117">MRNTRVYFDYAASTPVDPRVEREMQPYFTARFGNPGSLHSFGQAAILALDRSREVAARAVGAGFREVVFTGSATEANNMALRGALGAFQNERPECLRPRIVVSAIEHESILETAADLARAGAEVVCVPVDGEGVVDLGKLAAALHEQTAVVSVMYANNEIGTVQPLLKVRRAVEEARRGRKYPLLHTDAAQAFQFLDCAADRLGVDMMTLSAHKIYGPKGVGALYIRNHTPFLPATTGGGQEFGWRSGTENVPLIAGFAKAVELALRVRVRECKRQSGLKKYFWERLRKICPFVKQNGPPPRIYKVGGGSPPEGLACVPSILSVSFMGYDAATLLQEFDLRGLAAGAGSACRARQAQPSHVLRALGAPDERVRGAIRFSFGRPTSRREIDSALAIIKMALKDASHKT</sequence>
<name>A0A1G2CGW7_9BACT</name>
<evidence type="ECO:0000313" key="12">
    <source>
        <dbReference type="EMBL" id="OGZ00635.1"/>
    </source>
</evidence>
<comment type="cofactor">
    <cofactor evidence="1 10">
        <name>pyridoxal 5'-phosphate</name>
        <dbReference type="ChEBI" id="CHEBI:597326"/>
    </cofactor>
</comment>
<dbReference type="GO" id="GO:0051536">
    <property type="term" value="F:iron-sulfur cluster binding"/>
    <property type="evidence" value="ECO:0007669"/>
    <property type="project" value="UniProtKB-KW"/>
</dbReference>
<evidence type="ECO:0000256" key="4">
    <source>
        <dbReference type="ARBA" id="ARBA00022679"/>
    </source>
</evidence>
<reference evidence="12 13" key="1">
    <citation type="journal article" date="2016" name="Nat. Commun.">
        <title>Thousands of microbial genomes shed light on interconnected biogeochemical processes in an aquifer system.</title>
        <authorList>
            <person name="Anantharaman K."/>
            <person name="Brown C.T."/>
            <person name="Hug L.A."/>
            <person name="Sharon I."/>
            <person name="Castelle C.J."/>
            <person name="Probst A.J."/>
            <person name="Thomas B.C."/>
            <person name="Singh A."/>
            <person name="Wilkins M.J."/>
            <person name="Karaoz U."/>
            <person name="Brodie E.L."/>
            <person name="Williams K.H."/>
            <person name="Hubbard S.S."/>
            <person name="Banfield J.F."/>
        </authorList>
    </citation>
    <scope>NUCLEOTIDE SEQUENCE [LARGE SCALE GENOMIC DNA]</scope>
</reference>
<dbReference type="Proteomes" id="UP000178495">
    <property type="component" value="Unassembled WGS sequence"/>
</dbReference>
<comment type="catalytic activity">
    <reaction evidence="9">
        <text>(sulfur carrier)-H + L-cysteine = (sulfur carrier)-SH + L-alanine</text>
        <dbReference type="Rhea" id="RHEA:43892"/>
        <dbReference type="Rhea" id="RHEA-COMP:14737"/>
        <dbReference type="Rhea" id="RHEA-COMP:14739"/>
        <dbReference type="ChEBI" id="CHEBI:29917"/>
        <dbReference type="ChEBI" id="CHEBI:35235"/>
        <dbReference type="ChEBI" id="CHEBI:57972"/>
        <dbReference type="ChEBI" id="CHEBI:64428"/>
        <dbReference type="EC" id="2.8.1.7"/>
    </reaction>
</comment>
<evidence type="ECO:0000256" key="3">
    <source>
        <dbReference type="ARBA" id="ARBA00012239"/>
    </source>
</evidence>
<keyword evidence="5" id="KW-0479">Metal-binding</keyword>
<dbReference type="EC" id="2.8.1.7" evidence="3"/>